<dbReference type="AlphaFoldDB" id="A0A9J5XRU7"/>
<dbReference type="OrthoDB" id="1299052at2759"/>
<sequence>MVTYFQCKLYGRSTIQLEHFDLVHAIMFEDACNFFRWMDREDVDIRSKYGIPRLAKRLKELEKALACYESRIESNQVVMKEKKSKCCNLNLIVLIIIVFFLFLSLTKNVKDGSC</sequence>
<feature type="transmembrane region" description="Helical" evidence="2">
    <location>
        <begin position="89"/>
        <end position="106"/>
    </location>
</feature>
<keyword evidence="2" id="KW-1133">Transmembrane helix</keyword>
<name>A0A9J5XRU7_SOLCO</name>
<dbReference type="EMBL" id="JACXVP010000008">
    <property type="protein sequence ID" value="KAG5591019.1"/>
    <property type="molecule type" value="Genomic_DNA"/>
</dbReference>
<keyword evidence="1" id="KW-0175">Coiled coil</keyword>
<feature type="coiled-coil region" evidence="1">
    <location>
        <begin position="51"/>
        <end position="78"/>
    </location>
</feature>
<keyword evidence="2" id="KW-0812">Transmembrane</keyword>
<feature type="non-terminal residue" evidence="3">
    <location>
        <position position="1"/>
    </location>
</feature>
<evidence type="ECO:0000256" key="1">
    <source>
        <dbReference type="SAM" id="Coils"/>
    </source>
</evidence>
<keyword evidence="2" id="KW-0472">Membrane</keyword>
<evidence type="ECO:0000256" key="2">
    <source>
        <dbReference type="SAM" id="Phobius"/>
    </source>
</evidence>
<dbReference type="Proteomes" id="UP000824120">
    <property type="component" value="Chromosome 8"/>
</dbReference>
<proteinExistence type="predicted"/>
<protein>
    <submittedName>
        <fullName evidence="3">Uncharacterized protein</fullName>
    </submittedName>
</protein>
<evidence type="ECO:0000313" key="4">
    <source>
        <dbReference type="Proteomes" id="UP000824120"/>
    </source>
</evidence>
<keyword evidence="4" id="KW-1185">Reference proteome</keyword>
<comment type="caution">
    <text evidence="3">The sequence shown here is derived from an EMBL/GenBank/DDBJ whole genome shotgun (WGS) entry which is preliminary data.</text>
</comment>
<evidence type="ECO:0000313" key="3">
    <source>
        <dbReference type="EMBL" id="KAG5591019.1"/>
    </source>
</evidence>
<reference evidence="3 4" key="1">
    <citation type="submission" date="2020-09" db="EMBL/GenBank/DDBJ databases">
        <title>De no assembly of potato wild relative species, Solanum commersonii.</title>
        <authorList>
            <person name="Cho K."/>
        </authorList>
    </citation>
    <scope>NUCLEOTIDE SEQUENCE [LARGE SCALE GENOMIC DNA]</scope>
    <source>
        <strain evidence="3">LZ3.2</strain>
        <tissue evidence="3">Leaf</tissue>
    </source>
</reference>
<gene>
    <name evidence="3" type="ORF">H5410_041533</name>
</gene>
<accession>A0A9J5XRU7</accession>
<organism evidence="3 4">
    <name type="scientific">Solanum commersonii</name>
    <name type="common">Commerson's wild potato</name>
    <name type="synonym">Commerson's nightshade</name>
    <dbReference type="NCBI Taxonomy" id="4109"/>
    <lineage>
        <taxon>Eukaryota</taxon>
        <taxon>Viridiplantae</taxon>
        <taxon>Streptophyta</taxon>
        <taxon>Embryophyta</taxon>
        <taxon>Tracheophyta</taxon>
        <taxon>Spermatophyta</taxon>
        <taxon>Magnoliopsida</taxon>
        <taxon>eudicotyledons</taxon>
        <taxon>Gunneridae</taxon>
        <taxon>Pentapetalae</taxon>
        <taxon>asterids</taxon>
        <taxon>lamiids</taxon>
        <taxon>Solanales</taxon>
        <taxon>Solanaceae</taxon>
        <taxon>Solanoideae</taxon>
        <taxon>Solaneae</taxon>
        <taxon>Solanum</taxon>
    </lineage>
</organism>